<keyword evidence="3" id="KW-1185">Reference proteome</keyword>
<protein>
    <submittedName>
        <fullName evidence="2">Zf-RVT domain-containing protein</fullName>
    </submittedName>
</protein>
<dbReference type="Proteomes" id="UP000187406">
    <property type="component" value="Unassembled WGS sequence"/>
</dbReference>
<name>A0A1Q3DE11_CEPFO</name>
<dbReference type="InParanoid" id="A0A1Q3DE11"/>
<reference evidence="3" key="1">
    <citation type="submission" date="2016-04" db="EMBL/GenBank/DDBJ databases">
        <title>Cephalotus genome sequencing.</title>
        <authorList>
            <person name="Fukushima K."/>
            <person name="Hasebe M."/>
            <person name="Fang X."/>
        </authorList>
    </citation>
    <scope>NUCLEOTIDE SEQUENCE [LARGE SCALE GENOMIC DNA]</scope>
    <source>
        <strain evidence="3">cv. St1</strain>
    </source>
</reference>
<dbReference type="EMBL" id="BDDD01006586">
    <property type="protein sequence ID" value="GAV90766.1"/>
    <property type="molecule type" value="Genomic_DNA"/>
</dbReference>
<dbReference type="Pfam" id="PF13966">
    <property type="entry name" value="zf-RVT"/>
    <property type="match status" value="1"/>
</dbReference>
<organism evidence="2 3">
    <name type="scientific">Cephalotus follicularis</name>
    <name type="common">Albany pitcher plant</name>
    <dbReference type="NCBI Taxonomy" id="3775"/>
    <lineage>
        <taxon>Eukaryota</taxon>
        <taxon>Viridiplantae</taxon>
        <taxon>Streptophyta</taxon>
        <taxon>Embryophyta</taxon>
        <taxon>Tracheophyta</taxon>
        <taxon>Spermatophyta</taxon>
        <taxon>Magnoliopsida</taxon>
        <taxon>eudicotyledons</taxon>
        <taxon>Gunneridae</taxon>
        <taxon>Pentapetalae</taxon>
        <taxon>rosids</taxon>
        <taxon>fabids</taxon>
        <taxon>Oxalidales</taxon>
        <taxon>Cephalotaceae</taxon>
        <taxon>Cephalotus</taxon>
    </lineage>
</organism>
<evidence type="ECO:0000259" key="1">
    <source>
        <dbReference type="Pfam" id="PF13966"/>
    </source>
</evidence>
<dbReference type="OrthoDB" id="696485at2759"/>
<feature type="domain" description="Reverse transcriptase zinc-binding" evidence="1">
    <location>
        <begin position="2"/>
        <end position="37"/>
    </location>
</feature>
<gene>
    <name evidence="2" type="ORF">CFOL_v3_34170</name>
</gene>
<accession>A0A1Q3DE11</accession>
<dbReference type="AlphaFoldDB" id="A0A1Q3DE11"/>
<feature type="non-terminal residue" evidence="2">
    <location>
        <position position="1"/>
    </location>
</feature>
<comment type="caution">
    <text evidence="2">The sequence shown here is derived from an EMBL/GenBank/DDBJ whole genome shotgun (WGS) entry which is preliminary data.</text>
</comment>
<evidence type="ECO:0000313" key="3">
    <source>
        <dbReference type="Proteomes" id="UP000187406"/>
    </source>
</evidence>
<sequence>KLVAWGLVSTNRCGFRCGQGESIDHLFIECPFTARIWNHFLMMCGFWKRLSGWHVEAEWCIQRLKGNDFKYWLTKLTLASVIYHSWQERNNRLYNNCFRSF</sequence>
<proteinExistence type="predicted"/>
<dbReference type="InterPro" id="IPR026960">
    <property type="entry name" value="RVT-Znf"/>
</dbReference>
<evidence type="ECO:0000313" key="2">
    <source>
        <dbReference type="EMBL" id="GAV90766.1"/>
    </source>
</evidence>